<name>A0A437RRY8_9BURK</name>
<evidence type="ECO:0000259" key="3">
    <source>
        <dbReference type="Pfam" id="PF24096"/>
    </source>
</evidence>
<feature type="domain" description="CHAT" evidence="2">
    <location>
        <begin position="1214"/>
        <end position="1511"/>
    </location>
</feature>
<dbReference type="InterPro" id="IPR029058">
    <property type="entry name" value="AB_hydrolase_fold"/>
</dbReference>
<evidence type="ECO:0000313" key="4">
    <source>
        <dbReference type="EMBL" id="RVU49543.1"/>
    </source>
</evidence>
<comment type="caution">
    <text evidence="4">The sequence shown here is derived from an EMBL/GenBank/DDBJ whole genome shotgun (WGS) entry which is preliminary data.</text>
</comment>
<organism evidence="4 5">
    <name type="scientific">Rubrivivax rivuli</name>
    <dbReference type="NCBI Taxonomy" id="1862385"/>
    <lineage>
        <taxon>Bacteria</taxon>
        <taxon>Pseudomonadati</taxon>
        <taxon>Pseudomonadota</taxon>
        <taxon>Betaproteobacteria</taxon>
        <taxon>Burkholderiales</taxon>
        <taxon>Sphaerotilaceae</taxon>
        <taxon>Rubrivivax</taxon>
    </lineage>
</organism>
<dbReference type="EMBL" id="SACR01000001">
    <property type="protein sequence ID" value="RVU49543.1"/>
    <property type="molecule type" value="Genomic_DNA"/>
</dbReference>
<dbReference type="Gene3D" id="3.40.50.1820">
    <property type="entry name" value="alpha/beta hydrolase"/>
    <property type="match status" value="2"/>
</dbReference>
<accession>A0A437RRY8</accession>
<feature type="domain" description="DUF7379" evidence="3">
    <location>
        <begin position="209"/>
        <end position="296"/>
    </location>
</feature>
<dbReference type="InterPro" id="IPR024983">
    <property type="entry name" value="CHAT_dom"/>
</dbReference>
<protein>
    <submittedName>
        <fullName evidence="4">CHAT domain-containing protein</fullName>
    </submittedName>
</protein>
<sequence>MSQPPATPKSAAPITFIVQGQAAPGGVQAGGGTRGAGGRRSGPGTVKAAVRLGALRGTAQPHTLVAVPGEDVVALHIAGGPVLLLHPENARDLLLAQAGAPTTTRGGQTQNAAQAAGAGVPVSATLRWQGLEAGSPTRGLLGDVVLAAFEVLTGLVKDEVADFAASQVVAKVDSQVQAGVYALSPESLPALKGSGRRVAQLPASTEPVLVLIHGTFVETTSTFGKLWAQHPQRVRQLFQHYGGRVYALEHETLGKSPIDNALELVKALPRGTRLHLLTHSRGGLVAEVLARMAHQRSVGAADDAFFAGPAYAAQRATLRLLAAEMAARDVKVERVVRVACPARGTLLASKRLDAYLSVFKWGLEATGLPLLPAVMDFLGEVARRRADPALLPGMAAMIAGTPLLEWLNAAPAPIAGELRVVAGDLEGDSLSSWLKTLVTDAYYWTDHDIVVQTSSMYAGAPRAGGASFLLDQGGKTTHFAYFVNARTVEAVVDALVQKPLPAGFAPIGPLSWAGRSADGLRGAEAASTADPAKPAVFLLPGILGSNLAVEGRRIWLGLGLVGGLGQLEYQPDSADRVQPDGAISLVYEKLMRHLRATHEVIEFAFDWRVPIEQEGRRLAAAVTAALDARAASGTAVQILAHSMGGVLARCMALEAPAVWQRLMAHPQARLLMLGTPNGGSWAPMQVLSGDDTFGNALAAFGSPLADRAARRIMAGMPGFLQLQAGLLDPALGLDQEATWARLADDDYTRMQQANWWHRHAGEEMQAAYHWGVPPQAVLDAAKALRQRLDAQREQDLPQWAHKLALVVGRAPATPVGFEVGAQGFVYLDANDGDGRVPLTSALLPGVATWQLGCDHGSLPSETAAFPAYVELLNTGKTAALPPLLDIATRGARSVPVRSRPSRQRRSARPAALQDAVFRSPGGAVDVSTAPANDAGTLQLRVLNGNLSFIGEPLLIGHYTASELTGTENVVDRMLGGSLQQALAAGLYPSVVGTHQVFVNTRRDPGNPWREPRPHGVLVVGLGEEGELREAELSASVRQGVLAWAQRQAERVGSGNGSAAKPTLAATLLGSGGLGISPAAAARAIARGVAEANLRATASGWPAVQRLTLVELYLDRATDAWNGLRLLAEGHAGPYHFELLPEISSGTGPLRRQLDNGYRGTDHDLIRATTRADGSLEYVLDTRRARTEVRSLRPQTPLLRELLTAAATDRNDDPALGRTLFQLLVPTEIEPFLGGLDRMVLELDSGTAALPWELLDTGVPGAGAPGAASPGETPMPWAIRARLLRRLQKGGPAAKPRDASADHDVLIIGEPQVSDEWAPLPAAREEALAVEEALCGAGGLPPERVLALVDSPAAQTVIGALLSRPWRIVHISGHGEAPSAANAGGVVLSGGHHLGPAEIEAMRVVPELVFVNCCNLAQYDQGQAIAPQLRPGFDPGAFAAVVADQLIAKGVRCVIACGWPVNDGPAAEFARVFYTQLLRGARFIDAVAEARSACWRAMPHGKSWAAYQCYGDANWVYRTRTGDAQAPAAAAKRDEFADIASPPALALALETLATRARYMGGTKPALAAAVQALVQRFEARWGGMGAVAEAFAVAWQALGDRPQAITWYGRAVAAADGSASFKAEEQMLNLSARQAWAEASDAGDPAGARGTAALRQRLVGAVAALQQLCMARPSAERWSLLGSACKRLYLLERRARRNAAARTALQRAHAAYRDADQLVQQQASGEAARCYPLQNAFALALCLDSDGRAFDAADRAALASAQAAAGQRPDFWSEAGEVEFRLWQALAEGRLAAEAEALQRAFEDLHELHNAPNDWASVADQAELVLAPRLLRRGGGGGTARAARALLTQLQQFAKAPGATA</sequence>
<dbReference type="RefSeq" id="WP_128227179.1">
    <property type="nucleotide sequence ID" value="NZ_SACR01000001.1"/>
</dbReference>
<reference evidence="4 5" key="1">
    <citation type="submission" date="2019-01" db="EMBL/GenBank/DDBJ databases">
        <authorList>
            <person name="Chen W.-M."/>
        </authorList>
    </citation>
    <scope>NUCLEOTIDE SEQUENCE [LARGE SCALE GENOMIC DNA]</scope>
    <source>
        <strain evidence="4 5">KYPY4</strain>
    </source>
</reference>
<dbReference type="Pfam" id="PF24096">
    <property type="entry name" value="DUF7379"/>
    <property type="match status" value="1"/>
</dbReference>
<dbReference type="OrthoDB" id="869379at2"/>
<dbReference type="SUPFAM" id="SSF53474">
    <property type="entry name" value="alpha/beta-Hydrolases"/>
    <property type="match status" value="2"/>
</dbReference>
<evidence type="ECO:0000313" key="5">
    <source>
        <dbReference type="Proteomes" id="UP000285575"/>
    </source>
</evidence>
<gene>
    <name evidence="4" type="ORF">EOE66_02965</name>
</gene>
<feature type="region of interest" description="Disordered" evidence="1">
    <location>
        <begin position="23"/>
        <end position="44"/>
    </location>
</feature>
<evidence type="ECO:0000259" key="2">
    <source>
        <dbReference type="Pfam" id="PF12770"/>
    </source>
</evidence>
<dbReference type="Proteomes" id="UP000285575">
    <property type="component" value="Unassembled WGS sequence"/>
</dbReference>
<keyword evidence="5" id="KW-1185">Reference proteome</keyword>
<dbReference type="Pfam" id="PF12770">
    <property type="entry name" value="CHAT"/>
    <property type="match status" value="1"/>
</dbReference>
<proteinExistence type="predicted"/>
<feature type="compositionally biased region" description="Gly residues" evidence="1">
    <location>
        <begin position="27"/>
        <end position="41"/>
    </location>
</feature>
<evidence type="ECO:0000256" key="1">
    <source>
        <dbReference type="SAM" id="MobiDB-lite"/>
    </source>
</evidence>
<dbReference type="InterPro" id="IPR055803">
    <property type="entry name" value="DUF7379"/>
</dbReference>